<dbReference type="InterPro" id="IPR003724">
    <property type="entry name" value="CblAdoTrfase_CobA"/>
</dbReference>
<keyword evidence="1" id="KW-0808">Transferase</keyword>
<dbReference type="OrthoDB" id="9810309at2"/>
<dbReference type="GO" id="GO:0008817">
    <property type="term" value="F:corrinoid adenosyltransferase activity"/>
    <property type="evidence" value="ECO:0007669"/>
    <property type="project" value="UniProtKB-EC"/>
</dbReference>
<dbReference type="STRING" id="649638.Trad_0380"/>
<dbReference type="NCBIfam" id="NF004637">
    <property type="entry name" value="PRK05986.1"/>
    <property type="match status" value="1"/>
</dbReference>
<protein>
    <submittedName>
        <fullName evidence="1">Cob(I)alamin adenosyltransferase</fullName>
        <ecNumber evidence="1">2.5.1.17</ecNumber>
    </submittedName>
</protein>
<dbReference type="GO" id="GO:0005524">
    <property type="term" value="F:ATP binding"/>
    <property type="evidence" value="ECO:0007669"/>
    <property type="project" value="InterPro"/>
</dbReference>
<dbReference type="Pfam" id="PF02572">
    <property type="entry name" value="CobA_CobO_BtuR"/>
    <property type="match status" value="1"/>
</dbReference>
<reference evidence="1 2" key="2">
    <citation type="journal article" date="2011" name="Stand. Genomic Sci.">
        <title>Complete genome sequence of Truepera radiovictrix type strain (RQ-24).</title>
        <authorList>
            <person name="Ivanova N."/>
            <person name="Rohde C."/>
            <person name="Munk C."/>
            <person name="Nolan M."/>
            <person name="Lucas S."/>
            <person name="Del Rio T.G."/>
            <person name="Tice H."/>
            <person name="Deshpande S."/>
            <person name="Cheng J.F."/>
            <person name="Tapia R."/>
            <person name="Han C."/>
            <person name="Goodwin L."/>
            <person name="Pitluck S."/>
            <person name="Liolios K."/>
            <person name="Mavromatis K."/>
            <person name="Mikhailova N."/>
            <person name="Pati A."/>
            <person name="Chen A."/>
            <person name="Palaniappan K."/>
            <person name="Land M."/>
            <person name="Hauser L."/>
            <person name="Chang Y.J."/>
            <person name="Jeffries C.D."/>
            <person name="Brambilla E."/>
            <person name="Rohde M."/>
            <person name="Goker M."/>
            <person name="Tindall B.J."/>
            <person name="Woyke T."/>
            <person name="Bristow J."/>
            <person name="Eisen J.A."/>
            <person name="Markowitz V."/>
            <person name="Hugenholtz P."/>
            <person name="Kyrpides N.C."/>
            <person name="Klenk H.P."/>
            <person name="Lapidus A."/>
        </authorList>
    </citation>
    <scope>NUCLEOTIDE SEQUENCE [LARGE SCALE GENOMIC DNA]</scope>
    <source>
        <strain evidence="2">DSM 17093 / CIP 108686 / LMG 22925 / RQ-24</strain>
    </source>
</reference>
<dbReference type="NCBIfam" id="TIGR00708">
    <property type="entry name" value="cobA"/>
    <property type="match status" value="1"/>
</dbReference>
<dbReference type="HOGENOM" id="CLU_088595_0_1_0"/>
<accession>D7CRM9</accession>
<reference evidence="2" key="1">
    <citation type="submission" date="2010-05" db="EMBL/GenBank/DDBJ databases">
        <title>The complete genome of Truepera radiovictris DSM 17093.</title>
        <authorList>
            <consortium name="US DOE Joint Genome Institute (JGI-PGF)"/>
            <person name="Lucas S."/>
            <person name="Copeland A."/>
            <person name="Lapidus A."/>
            <person name="Glavina del Rio T."/>
            <person name="Dalin E."/>
            <person name="Tice H."/>
            <person name="Bruce D."/>
            <person name="Goodwin L."/>
            <person name="Pitluck S."/>
            <person name="Kyrpides N."/>
            <person name="Mavromatis K."/>
            <person name="Ovchinnikova G."/>
            <person name="Munk A.C."/>
            <person name="Detter J.C."/>
            <person name="Han C."/>
            <person name="Tapia R."/>
            <person name="Land M."/>
            <person name="Hauser L."/>
            <person name="Markowitz V."/>
            <person name="Cheng J.-F."/>
            <person name="Hugenholtz P."/>
            <person name="Woyke T."/>
            <person name="Wu D."/>
            <person name="Tindall B."/>
            <person name="Pomrenke H.G."/>
            <person name="Brambilla E."/>
            <person name="Klenk H.-P."/>
            <person name="Eisen J.A."/>
        </authorList>
    </citation>
    <scope>NUCLEOTIDE SEQUENCE [LARGE SCALE GENOMIC DNA]</scope>
    <source>
        <strain evidence="2">DSM 17093 / CIP 108686 / LMG 22925 / RQ-24</strain>
    </source>
</reference>
<proteinExistence type="predicted"/>
<dbReference type="InterPro" id="IPR027417">
    <property type="entry name" value="P-loop_NTPase"/>
</dbReference>
<dbReference type="PIRSF" id="PIRSF015617">
    <property type="entry name" value="Adensltrnsf_CobA"/>
    <property type="match status" value="1"/>
</dbReference>
<evidence type="ECO:0000313" key="1">
    <source>
        <dbReference type="EMBL" id="ADI13519.1"/>
    </source>
</evidence>
<dbReference type="PANTHER" id="PTHR46638:SF1">
    <property type="entry name" value="CORRINOID ADENOSYLTRANSFERASE"/>
    <property type="match status" value="1"/>
</dbReference>
<dbReference type="PANTHER" id="PTHR46638">
    <property type="entry name" value="CORRINOID ADENOSYLTRANSFERASE"/>
    <property type="match status" value="1"/>
</dbReference>
<dbReference type="SUPFAM" id="SSF52540">
    <property type="entry name" value="P-loop containing nucleoside triphosphate hydrolases"/>
    <property type="match status" value="1"/>
</dbReference>
<name>D7CRM9_TRURR</name>
<dbReference type="KEGG" id="tra:Trad_0380"/>
<dbReference type="eggNOG" id="COG2109">
    <property type="taxonomic scope" value="Bacteria"/>
</dbReference>
<sequence>MAKTPPTTYTTPKPQGERRGLVIVYTGHGKGKTTAALGLLLRAHGRGLKTRLFQFIKHEGASFGEHRALAALGVPYEGLGDGFSWRSRDLEASRALAVAGWERAKAAILSGAYDLVVLDEVTYPVSWGWLEVDDVIATLRARPPKMHVVLTGRDAHERLLAVADTVTEMHKVKHAFDAGVPAQRGVEH</sequence>
<dbReference type="Proteomes" id="UP000000379">
    <property type="component" value="Chromosome"/>
</dbReference>
<gene>
    <name evidence="1" type="ordered locus">Trad_0380</name>
</gene>
<dbReference type="EMBL" id="CP002049">
    <property type="protein sequence ID" value="ADI13519.1"/>
    <property type="molecule type" value="Genomic_DNA"/>
</dbReference>
<dbReference type="AlphaFoldDB" id="D7CRM9"/>
<dbReference type="RefSeq" id="WP_013176899.1">
    <property type="nucleotide sequence ID" value="NC_014221.1"/>
</dbReference>
<dbReference type="Gene3D" id="3.40.50.300">
    <property type="entry name" value="P-loop containing nucleotide triphosphate hydrolases"/>
    <property type="match status" value="1"/>
</dbReference>
<dbReference type="GO" id="GO:0009236">
    <property type="term" value="P:cobalamin biosynthetic process"/>
    <property type="evidence" value="ECO:0007669"/>
    <property type="project" value="InterPro"/>
</dbReference>
<evidence type="ECO:0000313" key="2">
    <source>
        <dbReference type="Proteomes" id="UP000000379"/>
    </source>
</evidence>
<organism evidence="1 2">
    <name type="scientific">Truepera radiovictrix (strain DSM 17093 / CIP 108686 / LMG 22925 / RQ-24)</name>
    <dbReference type="NCBI Taxonomy" id="649638"/>
    <lineage>
        <taxon>Bacteria</taxon>
        <taxon>Thermotogati</taxon>
        <taxon>Deinococcota</taxon>
        <taxon>Deinococci</taxon>
        <taxon>Trueperales</taxon>
        <taxon>Trueperaceae</taxon>
        <taxon>Truepera</taxon>
    </lineage>
</organism>
<keyword evidence="2" id="KW-1185">Reference proteome</keyword>
<dbReference type="EC" id="2.5.1.17" evidence="1"/>
<dbReference type="CDD" id="cd00561">
    <property type="entry name" value="CobA_ACA"/>
    <property type="match status" value="1"/>
</dbReference>